<keyword evidence="2" id="KW-1185">Reference proteome</keyword>
<reference evidence="1 2" key="1">
    <citation type="submission" date="2019-12" db="EMBL/GenBank/DDBJ databases">
        <authorList>
            <person name="Kun Z."/>
        </authorList>
    </citation>
    <scope>NUCLEOTIDE SEQUENCE [LARGE SCALE GENOMIC DNA]</scope>
    <source>
        <strain evidence="1 2">YIM 123512</strain>
    </source>
</reference>
<sequence>MRLRLTRDSVAAGDDVGAPHLSIVDLPDASTTGDLCGWVRSARPIASVAGGSTWALRVEGRVVAVLGEGPRDFVETDPATSLLPERRPLTAHLEYLLHDDVDTVVARVREEPTRTDLRRLARER</sequence>
<dbReference type="Proteomes" id="UP000473325">
    <property type="component" value="Unassembled WGS sequence"/>
</dbReference>
<gene>
    <name evidence="1" type="ORF">GRQ65_07450</name>
</gene>
<evidence type="ECO:0000313" key="1">
    <source>
        <dbReference type="EMBL" id="MXG89383.1"/>
    </source>
</evidence>
<dbReference type="AlphaFoldDB" id="A0A6L7EQ02"/>
<name>A0A6L7EQ02_9ACTN</name>
<dbReference type="EMBL" id="WUEK01000004">
    <property type="protein sequence ID" value="MXG89383.1"/>
    <property type="molecule type" value="Genomic_DNA"/>
</dbReference>
<proteinExistence type="predicted"/>
<accession>A0A6L7EQ02</accession>
<protein>
    <submittedName>
        <fullName evidence="1">Uncharacterized protein</fullName>
    </submittedName>
</protein>
<evidence type="ECO:0000313" key="2">
    <source>
        <dbReference type="Proteomes" id="UP000473325"/>
    </source>
</evidence>
<comment type="caution">
    <text evidence="1">The sequence shown here is derived from an EMBL/GenBank/DDBJ whole genome shotgun (WGS) entry which is preliminary data.</text>
</comment>
<organism evidence="1 2">
    <name type="scientific">Nocardioides flavescens</name>
    <dbReference type="NCBI Taxonomy" id="2691959"/>
    <lineage>
        <taxon>Bacteria</taxon>
        <taxon>Bacillati</taxon>
        <taxon>Actinomycetota</taxon>
        <taxon>Actinomycetes</taxon>
        <taxon>Propionibacteriales</taxon>
        <taxon>Nocardioidaceae</taxon>
        <taxon>Nocardioides</taxon>
    </lineage>
</organism>
<dbReference type="RefSeq" id="WP_160876790.1">
    <property type="nucleotide sequence ID" value="NZ_WUEK01000004.1"/>
</dbReference>